<dbReference type="PANTHER" id="PTHR10146">
    <property type="entry name" value="PROLINE SYNTHETASE CO-TRANSCRIBED BACTERIAL HOMOLOG PROTEIN"/>
    <property type="match status" value="1"/>
</dbReference>
<dbReference type="HAMAP" id="MF_02087">
    <property type="entry name" value="PLP_homeostasis"/>
    <property type="match status" value="1"/>
</dbReference>
<evidence type="ECO:0000256" key="2">
    <source>
        <dbReference type="HAMAP-Rule" id="MF_02087"/>
    </source>
</evidence>
<dbReference type="InterPro" id="IPR001608">
    <property type="entry name" value="Ala_racemase_N"/>
</dbReference>
<keyword evidence="1 2" id="KW-0663">Pyridoxal phosphate</keyword>
<sequence length="246" mass="25855">MTGELTGQQRRDELAAALVEIRERIDAACAKAGRDPGEVQLLPITKNFPASDAALLAELGLTEFGESREQEAAAKAAELAAAGIHPRWHLIGRLQRNKSRAVLRWAGVVQTVDSVRLAEALANAVAKARAEGEREAPLDVLVQLSLDGDPHRGGVPQDQLAELVAKITRSGELNLKGVMAVAPLGSNPHDAFGELAEVSARLRDEHPGAVVVSAGMSGDLEAAIDHGSTCVRVGTSLLGGRRLTSP</sequence>
<keyword evidence="7" id="KW-1185">Reference proteome</keyword>
<evidence type="ECO:0000256" key="4">
    <source>
        <dbReference type="RuleBase" id="RU004514"/>
    </source>
</evidence>
<dbReference type="GO" id="GO:0030170">
    <property type="term" value="F:pyridoxal phosphate binding"/>
    <property type="evidence" value="ECO:0007669"/>
    <property type="project" value="UniProtKB-UniRule"/>
</dbReference>
<dbReference type="EMBL" id="JACHMH010000001">
    <property type="protein sequence ID" value="MBB4676808.1"/>
    <property type="molecule type" value="Genomic_DNA"/>
</dbReference>
<comment type="similarity">
    <text evidence="2 4">Belongs to the pyridoxal phosphate-binding protein YggS/PROSC family.</text>
</comment>
<comment type="cofactor">
    <cofactor evidence="3">
        <name>pyridoxal 5'-phosphate</name>
        <dbReference type="ChEBI" id="CHEBI:597326"/>
    </cofactor>
</comment>
<dbReference type="InterPro" id="IPR011078">
    <property type="entry name" value="PyrdxlP_homeostasis"/>
</dbReference>
<comment type="caution">
    <text evidence="6">The sequence shown here is derived from an EMBL/GenBank/DDBJ whole genome shotgun (WGS) entry which is preliminary data.</text>
</comment>
<accession>A0A7W7FTV2</accession>
<dbReference type="CDD" id="cd00635">
    <property type="entry name" value="PLPDE_III_YBL036c_like"/>
    <property type="match status" value="1"/>
</dbReference>
<comment type="function">
    <text evidence="2">Pyridoxal 5'-phosphate (PLP)-binding protein, which is involved in PLP homeostasis.</text>
</comment>
<evidence type="ECO:0000313" key="7">
    <source>
        <dbReference type="Proteomes" id="UP000533598"/>
    </source>
</evidence>
<organism evidence="6 7">
    <name type="scientific">Crossiella cryophila</name>
    <dbReference type="NCBI Taxonomy" id="43355"/>
    <lineage>
        <taxon>Bacteria</taxon>
        <taxon>Bacillati</taxon>
        <taxon>Actinomycetota</taxon>
        <taxon>Actinomycetes</taxon>
        <taxon>Pseudonocardiales</taxon>
        <taxon>Pseudonocardiaceae</taxon>
        <taxon>Crossiella</taxon>
    </lineage>
</organism>
<dbReference type="PANTHER" id="PTHR10146:SF14">
    <property type="entry name" value="PYRIDOXAL PHOSPHATE HOMEOSTASIS PROTEIN"/>
    <property type="match status" value="1"/>
</dbReference>
<feature type="modified residue" description="N6-(pyridoxal phosphate)lysine" evidence="2 3">
    <location>
        <position position="46"/>
    </location>
</feature>
<dbReference type="Proteomes" id="UP000533598">
    <property type="component" value="Unassembled WGS sequence"/>
</dbReference>
<evidence type="ECO:0000256" key="3">
    <source>
        <dbReference type="PIRSR" id="PIRSR004848-1"/>
    </source>
</evidence>
<dbReference type="PIRSF" id="PIRSF004848">
    <property type="entry name" value="YBL036c_PLPDEIII"/>
    <property type="match status" value="1"/>
</dbReference>
<dbReference type="Pfam" id="PF01168">
    <property type="entry name" value="Ala_racemase_N"/>
    <property type="match status" value="1"/>
</dbReference>
<dbReference type="InterPro" id="IPR029066">
    <property type="entry name" value="PLP-binding_barrel"/>
</dbReference>
<feature type="domain" description="Alanine racemase N-terminal" evidence="5">
    <location>
        <begin position="38"/>
        <end position="241"/>
    </location>
</feature>
<dbReference type="RefSeq" id="WP_185002581.1">
    <property type="nucleotide sequence ID" value="NZ_BAAAUI010000012.1"/>
</dbReference>
<gene>
    <name evidence="6" type="ORF">HNR67_002926</name>
</gene>
<protein>
    <recommendedName>
        <fullName evidence="2">Pyridoxal phosphate homeostasis protein</fullName>
        <shortName evidence="2">PLP homeostasis protein</shortName>
    </recommendedName>
</protein>
<evidence type="ECO:0000313" key="6">
    <source>
        <dbReference type="EMBL" id="MBB4676808.1"/>
    </source>
</evidence>
<proteinExistence type="inferred from homology"/>
<evidence type="ECO:0000256" key="1">
    <source>
        <dbReference type="ARBA" id="ARBA00022898"/>
    </source>
</evidence>
<evidence type="ECO:0000259" key="5">
    <source>
        <dbReference type="Pfam" id="PF01168"/>
    </source>
</evidence>
<dbReference type="NCBIfam" id="TIGR00044">
    <property type="entry name" value="YggS family pyridoxal phosphate-dependent enzyme"/>
    <property type="match status" value="1"/>
</dbReference>
<reference evidence="6 7" key="1">
    <citation type="submission" date="2020-08" db="EMBL/GenBank/DDBJ databases">
        <title>Sequencing the genomes of 1000 actinobacteria strains.</title>
        <authorList>
            <person name="Klenk H.-P."/>
        </authorList>
    </citation>
    <scope>NUCLEOTIDE SEQUENCE [LARGE SCALE GENOMIC DNA]</scope>
    <source>
        <strain evidence="6 7">DSM 44230</strain>
    </source>
</reference>
<dbReference type="SUPFAM" id="SSF51419">
    <property type="entry name" value="PLP-binding barrel"/>
    <property type="match status" value="1"/>
</dbReference>
<dbReference type="Gene3D" id="3.20.20.10">
    <property type="entry name" value="Alanine racemase"/>
    <property type="match status" value="1"/>
</dbReference>
<dbReference type="AlphaFoldDB" id="A0A7W7FTV2"/>
<name>A0A7W7FTV2_9PSEU</name>